<comment type="caution">
    <text evidence="1">The sequence shown here is derived from an EMBL/GenBank/DDBJ whole genome shotgun (WGS) entry which is preliminary data.</text>
</comment>
<dbReference type="AlphaFoldDB" id="F2BBW0"/>
<accession>F2BBW0</accession>
<keyword evidence="2" id="KW-1185">Reference proteome</keyword>
<name>F2BBW0_9NEIS</name>
<reference evidence="1 2" key="1">
    <citation type="submission" date="2011-02" db="EMBL/GenBank/DDBJ databases">
        <authorList>
            <person name="Muzny D."/>
            <person name="Qin X."/>
            <person name="Deng J."/>
            <person name="Jiang H."/>
            <person name="Liu Y."/>
            <person name="Qu J."/>
            <person name="Song X.-Z."/>
            <person name="Zhang L."/>
            <person name="Thornton R."/>
            <person name="Coyle M."/>
            <person name="Francisco L."/>
            <person name="Jackson L."/>
            <person name="Javaid M."/>
            <person name="Korchina V."/>
            <person name="Kovar C."/>
            <person name="Mata R."/>
            <person name="Mathew T."/>
            <person name="Ngo R."/>
            <person name="Nguyen L."/>
            <person name="Nguyen N."/>
            <person name="Okwuonu G."/>
            <person name="Ongeri F."/>
            <person name="Pham C."/>
            <person name="Simmons D."/>
            <person name="Wilczek-Boney K."/>
            <person name="Hale W."/>
            <person name="Jakkamsetti A."/>
            <person name="Pham P."/>
            <person name="Ruth R."/>
            <person name="San Lucas F."/>
            <person name="Warren J."/>
            <person name="Zhang J."/>
            <person name="Zhao Z."/>
            <person name="Zhou C."/>
            <person name="Zhu D."/>
            <person name="Lee S."/>
            <person name="Bess C."/>
            <person name="Blankenburg K."/>
            <person name="Forbes L."/>
            <person name="Fu Q."/>
            <person name="Gubbala S."/>
            <person name="Hirani K."/>
            <person name="Jayaseelan J.C."/>
            <person name="Lara F."/>
            <person name="Munidasa M."/>
            <person name="Palculict T."/>
            <person name="Patil S."/>
            <person name="Pu L.-L."/>
            <person name="Saada N."/>
            <person name="Tang L."/>
            <person name="Weissenberger G."/>
            <person name="Zhu Y."/>
            <person name="Hemphill L."/>
            <person name="Shang Y."/>
            <person name="Youmans B."/>
            <person name="Ayvaz T."/>
            <person name="Ross M."/>
            <person name="Santibanez J."/>
            <person name="Aqrawi P."/>
            <person name="Gross S."/>
            <person name="Joshi V."/>
            <person name="Fowler G."/>
            <person name="Nazareth L."/>
            <person name="Reid J."/>
            <person name="Worley K."/>
            <person name="Petrosino J."/>
            <person name="Highlander S."/>
            <person name="Gibbs R."/>
        </authorList>
    </citation>
    <scope>NUCLEOTIDE SEQUENCE [LARGE SCALE GENOMIC DNA]</scope>
    <source>
        <strain evidence="1 2">ATCC BAA-1200</strain>
    </source>
</reference>
<dbReference type="Proteomes" id="UP000004105">
    <property type="component" value="Unassembled WGS sequence"/>
</dbReference>
<sequence length="76" mass="8580">MSPQGDARVPCRFNKSVLSPKPKPRAWLRHTPYLGDRGRLNIVGWVSTHRLQASLQIPPQIKKCRHSRAGGNPGWD</sequence>
<evidence type="ECO:0000313" key="1">
    <source>
        <dbReference type="EMBL" id="EGF11126.1"/>
    </source>
</evidence>
<dbReference type="HOGENOM" id="CLU_2650685_0_0_4"/>
<gene>
    <name evidence="1" type="ORF">HMPREF9123_1215</name>
</gene>
<dbReference type="EMBL" id="AFAY01000024">
    <property type="protein sequence ID" value="EGF11126.1"/>
    <property type="molecule type" value="Genomic_DNA"/>
</dbReference>
<evidence type="ECO:0000313" key="2">
    <source>
        <dbReference type="Proteomes" id="UP000004105"/>
    </source>
</evidence>
<protein>
    <submittedName>
        <fullName evidence="1">Uncharacterized protein</fullName>
    </submittedName>
</protein>
<organism evidence="1 2">
    <name type="scientific">Neisseria bacilliformis ATCC BAA-1200</name>
    <dbReference type="NCBI Taxonomy" id="888742"/>
    <lineage>
        <taxon>Bacteria</taxon>
        <taxon>Pseudomonadati</taxon>
        <taxon>Pseudomonadota</taxon>
        <taxon>Betaproteobacteria</taxon>
        <taxon>Neisseriales</taxon>
        <taxon>Neisseriaceae</taxon>
        <taxon>Neisseria</taxon>
    </lineage>
</organism>
<proteinExistence type="predicted"/>